<dbReference type="EMBL" id="BLAM01000126">
    <property type="protein sequence ID" value="GET06263.1"/>
    <property type="molecule type" value="Genomic_DNA"/>
</dbReference>
<dbReference type="AlphaFoldDB" id="A0A6F9XLW1"/>
<dbReference type="RefSeq" id="WP_172584761.1">
    <property type="nucleotide sequence ID" value="NZ_BLAM01000126.1"/>
</dbReference>
<sequence length="166" mass="19092">MGYYQARLSIETARLLEKMRLFYEKKTGGSVSKGDCLIMAYADSLWVNDWKKIFDETLPPTEKYEISPTAKLLKVQVSDDVKTGIQELKELLPRLIGIRSVTVGICIREILKAAYIKNSSSTIENEVRRIFNKNKENLQIKFEASISEEIIEILNKTEVEILNLFK</sequence>
<gene>
    <name evidence="1" type="ORF">SY212_12930</name>
</gene>
<protein>
    <submittedName>
        <fullName evidence="1">Uncharacterized protein</fullName>
    </submittedName>
</protein>
<comment type="caution">
    <text evidence="1">The sequence shown here is derived from an EMBL/GenBank/DDBJ whole genome shotgun (WGS) entry which is preliminary data.</text>
</comment>
<evidence type="ECO:0000313" key="1">
    <source>
        <dbReference type="EMBL" id="GET06263.1"/>
    </source>
</evidence>
<dbReference type="Proteomes" id="UP000494265">
    <property type="component" value="Unassembled WGS sequence"/>
</dbReference>
<organism evidence="1">
    <name type="scientific">Ligilactobacillus agilis</name>
    <dbReference type="NCBI Taxonomy" id="1601"/>
    <lineage>
        <taxon>Bacteria</taxon>
        <taxon>Bacillati</taxon>
        <taxon>Bacillota</taxon>
        <taxon>Bacilli</taxon>
        <taxon>Lactobacillales</taxon>
        <taxon>Lactobacillaceae</taxon>
        <taxon>Ligilactobacillus</taxon>
    </lineage>
</organism>
<proteinExistence type="predicted"/>
<reference evidence="1" key="1">
    <citation type="submission" date="2019-10" db="EMBL/GenBank/DDBJ databases">
        <title>Lactobacillus agilis SY212 Whole Genome Sequencing Project.</title>
        <authorList>
            <person name="Suzuki S."/>
            <person name="Endo A."/>
            <person name="Maeno S."/>
            <person name="Shiwa Y."/>
            <person name="Matsutani M."/>
            <person name="Kajikawa A."/>
        </authorList>
    </citation>
    <scope>NUCLEOTIDE SEQUENCE</scope>
    <source>
        <strain evidence="1">SY212</strain>
    </source>
</reference>
<name>A0A6F9XLW1_9LACO</name>
<accession>A0A6F9XLW1</accession>